<dbReference type="EMBL" id="QICN01000003">
    <property type="protein sequence ID" value="PXV69494.1"/>
    <property type="molecule type" value="Genomic_DNA"/>
</dbReference>
<feature type="chain" id="PRO_5016238335" evidence="2">
    <location>
        <begin position="17"/>
        <end position="303"/>
    </location>
</feature>
<evidence type="ECO:0000313" key="4">
    <source>
        <dbReference type="EMBL" id="PXV69494.1"/>
    </source>
</evidence>
<reference evidence="4 5" key="1">
    <citation type="submission" date="2018-04" db="EMBL/GenBank/DDBJ databases">
        <title>Genomic Encyclopedia of Type Strains, Phase IV (KMG-IV): sequencing the most valuable type-strain genomes for metagenomic binning, comparative biology and taxonomic classification.</title>
        <authorList>
            <person name="Goeker M."/>
        </authorList>
    </citation>
    <scope>NUCLEOTIDE SEQUENCE [LARGE SCALE GENOMIC DNA]</scope>
    <source>
        <strain evidence="4 5">DSM 104150</strain>
    </source>
</reference>
<accession>A0A318ED08</accession>
<dbReference type="AlphaFoldDB" id="A0A318ED08"/>
<dbReference type="OrthoDB" id="255603at2"/>
<evidence type="ECO:0000313" key="5">
    <source>
        <dbReference type="Proteomes" id="UP000248330"/>
    </source>
</evidence>
<evidence type="ECO:0000259" key="3">
    <source>
        <dbReference type="Pfam" id="PF20434"/>
    </source>
</evidence>
<dbReference type="InterPro" id="IPR049492">
    <property type="entry name" value="BD-FAE-like_dom"/>
</dbReference>
<evidence type="ECO:0000256" key="2">
    <source>
        <dbReference type="SAM" id="SignalP"/>
    </source>
</evidence>
<keyword evidence="1" id="KW-0378">Hydrolase</keyword>
<dbReference type="RefSeq" id="WP_110264435.1">
    <property type="nucleotide sequence ID" value="NZ_CAKZQT010000021.1"/>
</dbReference>
<keyword evidence="5" id="KW-1185">Reference proteome</keyword>
<dbReference type="PANTHER" id="PTHR48081">
    <property type="entry name" value="AB HYDROLASE SUPERFAMILY PROTEIN C4A8.06C"/>
    <property type="match status" value="1"/>
</dbReference>
<feature type="domain" description="BD-FAE-like" evidence="3">
    <location>
        <begin position="65"/>
        <end position="253"/>
    </location>
</feature>
<keyword evidence="2" id="KW-0732">Signal</keyword>
<proteinExistence type="predicted"/>
<dbReference type="Pfam" id="PF20434">
    <property type="entry name" value="BD-FAE"/>
    <property type="match status" value="1"/>
</dbReference>
<dbReference type="GO" id="GO:0016787">
    <property type="term" value="F:hydrolase activity"/>
    <property type="evidence" value="ECO:0007669"/>
    <property type="project" value="UniProtKB-KW"/>
</dbReference>
<dbReference type="InterPro" id="IPR029058">
    <property type="entry name" value="AB_hydrolase_fold"/>
</dbReference>
<protein>
    <submittedName>
        <fullName evidence="4">Acetyl esterase/lipase</fullName>
    </submittedName>
</protein>
<dbReference type="InterPro" id="IPR050300">
    <property type="entry name" value="GDXG_lipolytic_enzyme"/>
</dbReference>
<name>A0A318ED08_9GAMM</name>
<evidence type="ECO:0000256" key="1">
    <source>
        <dbReference type="ARBA" id="ARBA00022801"/>
    </source>
</evidence>
<feature type="signal peptide" evidence="2">
    <location>
        <begin position="1"/>
        <end position="16"/>
    </location>
</feature>
<dbReference type="SUPFAM" id="SSF53474">
    <property type="entry name" value="alpha/beta-Hydrolases"/>
    <property type="match status" value="1"/>
</dbReference>
<dbReference type="PROSITE" id="PS51257">
    <property type="entry name" value="PROKAR_LIPOPROTEIN"/>
    <property type="match status" value="1"/>
</dbReference>
<dbReference type="Proteomes" id="UP000248330">
    <property type="component" value="Unassembled WGS sequence"/>
</dbReference>
<comment type="caution">
    <text evidence="4">The sequence shown here is derived from an EMBL/GenBank/DDBJ whole genome shotgun (WGS) entry which is preliminary data.</text>
</comment>
<dbReference type="Gene3D" id="3.40.50.1820">
    <property type="entry name" value="alpha/beta hydrolase"/>
    <property type="match status" value="1"/>
</dbReference>
<organism evidence="4 5">
    <name type="scientific">Sinimarinibacterium flocculans</name>
    <dbReference type="NCBI Taxonomy" id="985250"/>
    <lineage>
        <taxon>Bacteria</taxon>
        <taxon>Pseudomonadati</taxon>
        <taxon>Pseudomonadota</taxon>
        <taxon>Gammaproteobacteria</taxon>
        <taxon>Nevskiales</taxon>
        <taxon>Nevskiaceae</taxon>
        <taxon>Sinimarinibacterium</taxon>
    </lineage>
</organism>
<gene>
    <name evidence="4" type="ORF">C8D93_10367</name>
</gene>
<dbReference type="PANTHER" id="PTHR48081:SF33">
    <property type="entry name" value="KYNURENINE FORMAMIDASE"/>
    <property type="match status" value="1"/>
</dbReference>
<sequence>MKLPALAAVFASAALAGCAVTDSGPPGGPVDAGVLEWRDLRRLPQPAPVPPLSYGTEPHQTGELRLPPGVPGPFPVLVLVRGLCWEAAVDRDYLRPLADALATLGVATWTVDYRSPENGGGWPGTFLDVARATDHLRVLAQTYPLDLGRVVVAGHASGGQLALWLATRRRLKQGDALFIRDPLAVRGVIGLAAITDLDAQRDAGDAGCGDAVDALLAGAPDDALKRVSPASLLPLGVPQWFVHGALDTRVPEAEIMAYVERARRRGDAVTVGITSAAGHYEPAAPGSATWMTLQQAVIDSLLE</sequence>